<evidence type="ECO:0000313" key="1">
    <source>
        <dbReference type="EMBL" id="MFB9071229.1"/>
    </source>
</evidence>
<reference evidence="1 2" key="1">
    <citation type="submission" date="2024-09" db="EMBL/GenBank/DDBJ databases">
        <authorList>
            <person name="Sun Q."/>
            <person name="Mori K."/>
        </authorList>
    </citation>
    <scope>NUCLEOTIDE SEQUENCE [LARGE SCALE GENOMIC DNA]</scope>
    <source>
        <strain evidence="1 2">CCM 7609</strain>
    </source>
</reference>
<comment type="caution">
    <text evidence="1">The sequence shown here is derived from an EMBL/GenBank/DDBJ whole genome shotgun (WGS) entry which is preliminary data.</text>
</comment>
<accession>A0ABV5FX46</accession>
<keyword evidence="2" id="KW-1185">Reference proteome</keyword>
<gene>
    <name evidence="1" type="ORF">ACFFX0_08485</name>
</gene>
<organism evidence="1 2">
    <name type="scientific">Citricoccus parietis</name>
    <dbReference type="NCBI Taxonomy" id="592307"/>
    <lineage>
        <taxon>Bacteria</taxon>
        <taxon>Bacillati</taxon>
        <taxon>Actinomycetota</taxon>
        <taxon>Actinomycetes</taxon>
        <taxon>Micrococcales</taxon>
        <taxon>Micrococcaceae</taxon>
        <taxon>Citricoccus</taxon>
    </lineage>
</organism>
<protein>
    <submittedName>
        <fullName evidence="1">Uncharacterized protein</fullName>
    </submittedName>
</protein>
<evidence type="ECO:0000313" key="2">
    <source>
        <dbReference type="Proteomes" id="UP001589575"/>
    </source>
</evidence>
<name>A0ABV5FX46_9MICC</name>
<dbReference type="EMBL" id="JBHMFI010000001">
    <property type="protein sequence ID" value="MFB9071229.1"/>
    <property type="molecule type" value="Genomic_DNA"/>
</dbReference>
<proteinExistence type="predicted"/>
<dbReference type="Proteomes" id="UP001589575">
    <property type="component" value="Unassembled WGS sequence"/>
</dbReference>
<sequence>MGRLKVSTASPPAGSRPMALPWLRVNTMSSPDDAIIDGIPPAGPDGISVTVPSG</sequence>